<dbReference type="PROSITE" id="PS51186">
    <property type="entry name" value="GNAT"/>
    <property type="match status" value="1"/>
</dbReference>
<dbReference type="GO" id="GO:0016747">
    <property type="term" value="F:acyltransferase activity, transferring groups other than amino-acyl groups"/>
    <property type="evidence" value="ECO:0007669"/>
    <property type="project" value="InterPro"/>
</dbReference>
<comment type="caution">
    <text evidence="2">The sequence shown here is derived from an EMBL/GenBank/DDBJ whole genome shotgun (WGS) entry which is preliminary data.</text>
</comment>
<protein>
    <submittedName>
        <fullName evidence="2">Acetyltransferase (GNAT) domain-containing protein</fullName>
    </submittedName>
</protein>
<keyword evidence="3" id="KW-1185">Reference proteome</keyword>
<dbReference type="InterPro" id="IPR016181">
    <property type="entry name" value="Acyl_CoA_acyltransferase"/>
</dbReference>
<evidence type="ECO:0000259" key="1">
    <source>
        <dbReference type="PROSITE" id="PS51186"/>
    </source>
</evidence>
<dbReference type="Gene3D" id="3.40.630.30">
    <property type="match status" value="1"/>
</dbReference>
<dbReference type="CDD" id="cd04301">
    <property type="entry name" value="NAT_SF"/>
    <property type="match status" value="1"/>
</dbReference>
<dbReference type="EMBL" id="LOCQ01000049">
    <property type="protein sequence ID" value="OBV40224.1"/>
    <property type="molecule type" value="Genomic_DNA"/>
</dbReference>
<evidence type="ECO:0000313" key="2">
    <source>
        <dbReference type="EMBL" id="OBV40224.1"/>
    </source>
</evidence>
<accession>A0A1A7C5B2</accession>
<dbReference type="AlphaFoldDB" id="A0A1A7C5B2"/>
<sequence>MTTPLSPLPALIFQPALAQDAAAFITLRGQTRQNAVSAERLAELGITALSWAGLMRSGNLSGHACHANGLLAGYCFGDIASGEIIVLALLPELENMGAGKTLLALVMDDLYRHGHRRLFLGCSSDPASRSYGFYRHLGWVPTGDTDAHGDEVLEFVFSKP</sequence>
<dbReference type="Pfam" id="PF00583">
    <property type="entry name" value="Acetyltransf_1"/>
    <property type="match status" value="1"/>
</dbReference>
<organism evidence="2 3">
    <name type="scientific">Janthinobacterium psychrotolerans</name>
    <dbReference type="NCBI Taxonomy" id="1747903"/>
    <lineage>
        <taxon>Bacteria</taxon>
        <taxon>Pseudomonadati</taxon>
        <taxon>Pseudomonadota</taxon>
        <taxon>Betaproteobacteria</taxon>
        <taxon>Burkholderiales</taxon>
        <taxon>Oxalobacteraceae</taxon>
        <taxon>Janthinobacterium</taxon>
    </lineage>
</organism>
<feature type="domain" description="N-acetyltransferase" evidence="1">
    <location>
        <begin position="11"/>
        <end position="160"/>
    </location>
</feature>
<gene>
    <name evidence="2" type="ORF">ASR47_1014139</name>
</gene>
<dbReference type="InterPro" id="IPR000182">
    <property type="entry name" value="GNAT_dom"/>
</dbReference>
<reference evidence="2 3" key="1">
    <citation type="submission" date="2016-04" db="EMBL/GenBank/DDBJ databases">
        <title>Draft genome sequence of Janthinobacterium psychrotolerans sp. nov., isolated from freshwater sediments in Denmark.</title>
        <authorList>
            <person name="Gong X."/>
            <person name="Skrivergaard S."/>
            <person name="Korsgaard B.S."/>
            <person name="Schreiber L."/>
            <person name="Marshall I.P."/>
            <person name="Finster K."/>
            <person name="Schramm A."/>
        </authorList>
    </citation>
    <scope>NUCLEOTIDE SEQUENCE [LARGE SCALE GENOMIC DNA]</scope>
    <source>
        <strain evidence="2 3">S3-2</strain>
    </source>
</reference>
<dbReference type="Proteomes" id="UP000092713">
    <property type="component" value="Unassembled WGS sequence"/>
</dbReference>
<dbReference type="STRING" id="1747903.ASR47_1014139"/>
<dbReference type="SUPFAM" id="SSF55729">
    <property type="entry name" value="Acyl-CoA N-acyltransferases (Nat)"/>
    <property type="match status" value="1"/>
</dbReference>
<proteinExistence type="predicted"/>
<keyword evidence="2" id="KW-0808">Transferase</keyword>
<evidence type="ECO:0000313" key="3">
    <source>
        <dbReference type="Proteomes" id="UP000092713"/>
    </source>
</evidence>
<dbReference type="RefSeq" id="WP_065307265.1">
    <property type="nucleotide sequence ID" value="NZ_LOCQ01000049.1"/>
</dbReference>
<name>A0A1A7C5B2_9BURK</name>